<protein>
    <recommendedName>
        <fullName evidence="2">Beta-lactamase-related domain-containing protein</fullName>
    </recommendedName>
</protein>
<keyword evidence="1" id="KW-0732">Signal</keyword>
<dbReference type="PROSITE" id="PS51257">
    <property type="entry name" value="PROKAR_LIPOPROTEIN"/>
    <property type="match status" value="1"/>
</dbReference>
<evidence type="ECO:0000313" key="4">
    <source>
        <dbReference type="Proteomes" id="UP000663828"/>
    </source>
</evidence>
<feature type="chain" id="PRO_5032819399" description="Beta-lactamase-related domain-containing protein" evidence="1">
    <location>
        <begin position="23"/>
        <end position="396"/>
    </location>
</feature>
<dbReference type="InterPro" id="IPR012338">
    <property type="entry name" value="Beta-lactam/transpept-like"/>
</dbReference>
<dbReference type="InterPro" id="IPR050491">
    <property type="entry name" value="AmpC-like"/>
</dbReference>
<dbReference type="Gene3D" id="3.40.710.10">
    <property type="entry name" value="DD-peptidase/beta-lactamase superfamily"/>
    <property type="match status" value="1"/>
</dbReference>
<dbReference type="InterPro" id="IPR001466">
    <property type="entry name" value="Beta-lactam-related"/>
</dbReference>
<name>A0A813X219_ADIRI</name>
<keyword evidence="4" id="KW-1185">Reference proteome</keyword>
<dbReference type="PANTHER" id="PTHR46825:SF9">
    <property type="entry name" value="BETA-LACTAMASE-RELATED DOMAIN-CONTAINING PROTEIN"/>
    <property type="match status" value="1"/>
</dbReference>
<reference evidence="3" key="1">
    <citation type="submission" date="2021-02" db="EMBL/GenBank/DDBJ databases">
        <authorList>
            <person name="Nowell W R."/>
        </authorList>
    </citation>
    <scope>NUCLEOTIDE SEQUENCE</scope>
</reference>
<feature type="domain" description="Beta-lactamase-related" evidence="2">
    <location>
        <begin position="43"/>
        <end position="349"/>
    </location>
</feature>
<sequence length="396" mass="45039">MKVKHLLFCGLLLSCLLPMSYAYTRNDNELFVDNLMQDYSNDETFVPGASVLVIHQNVTIIRRSYGFANIEAQTYATPRTNFRLASVTKQFTAAAILLLIQNNYRAIQLDDRIRERWFPELPEVTKAMTVRHLLTHTSGLIDYEDIIPPGTDPNYQLSDADVLKILSTENQTYFSPPGSKYLYSNSGYALLALIVERISGKTFANFLKDHIFLPSGMNETVAYEKDVSTVSNRAFGYSYRNQLWTRTDQSQTSAVLGDGGVYSSINDLEKWDAALYDNRLLNSEYLHLALTAAVRTDDPGTQYAMGWRVSGDMVWHSGETTGFRNVILRFPKQYLTVVILTNRNSPPPYQSALVIAHRMMSTMNDCKNSNSISLNYSIKLFISWTIMCLFYCNRLL</sequence>
<dbReference type="PANTHER" id="PTHR46825">
    <property type="entry name" value="D-ALANYL-D-ALANINE-CARBOXYPEPTIDASE/ENDOPEPTIDASE AMPH"/>
    <property type="match status" value="1"/>
</dbReference>
<evidence type="ECO:0000313" key="3">
    <source>
        <dbReference type="EMBL" id="CAF0864005.1"/>
    </source>
</evidence>
<comment type="caution">
    <text evidence="3">The sequence shown here is derived from an EMBL/GenBank/DDBJ whole genome shotgun (WGS) entry which is preliminary data.</text>
</comment>
<evidence type="ECO:0000256" key="1">
    <source>
        <dbReference type="SAM" id="SignalP"/>
    </source>
</evidence>
<dbReference type="SUPFAM" id="SSF56601">
    <property type="entry name" value="beta-lactamase/transpeptidase-like"/>
    <property type="match status" value="1"/>
</dbReference>
<proteinExistence type="predicted"/>
<dbReference type="EMBL" id="CAJNOR010000276">
    <property type="protein sequence ID" value="CAF0864005.1"/>
    <property type="molecule type" value="Genomic_DNA"/>
</dbReference>
<dbReference type="Proteomes" id="UP000663828">
    <property type="component" value="Unassembled WGS sequence"/>
</dbReference>
<feature type="signal peptide" evidence="1">
    <location>
        <begin position="1"/>
        <end position="22"/>
    </location>
</feature>
<accession>A0A813X219</accession>
<gene>
    <name evidence="3" type="ORF">XAT740_LOCUS6140</name>
</gene>
<dbReference type="AlphaFoldDB" id="A0A813X219"/>
<evidence type="ECO:0000259" key="2">
    <source>
        <dbReference type="Pfam" id="PF00144"/>
    </source>
</evidence>
<organism evidence="3 4">
    <name type="scientific">Adineta ricciae</name>
    <name type="common">Rotifer</name>
    <dbReference type="NCBI Taxonomy" id="249248"/>
    <lineage>
        <taxon>Eukaryota</taxon>
        <taxon>Metazoa</taxon>
        <taxon>Spiralia</taxon>
        <taxon>Gnathifera</taxon>
        <taxon>Rotifera</taxon>
        <taxon>Eurotatoria</taxon>
        <taxon>Bdelloidea</taxon>
        <taxon>Adinetida</taxon>
        <taxon>Adinetidae</taxon>
        <taxon>Adineta</taxon>
    </lineage>
</organism>
<dbReference type="Pfam" id="PF00144">
    <property type="entry name" value="Beta-lactamase"/>
    <property type="match status" value="1"/>
</dbReference>